<sequence>MPEKTGQNQPDVAHAPAKSLAVGAVTGVVNGMFGGGGGLVLVPLLKKVLKLPIKVAHASAIGITIMMSLMTLGVYLTGGVVTLGDAIWFMVGGAVGGFFGAKFLKKIPKKLLKKGFALFLLYSAVRMMFFG</sequence>
<feature type="transmembrane region" description="Helical" evidence="6">
    <location>
        <begin position="20"/>
        <end position="45"/>
    </location>
</feature>
<organism evidence="7 8">
    <name type="scientific">Feifania hominis</name>
    <dbReference type="NCBI Taxonomy" id="2763660"/>
    <lineage>
        <taxon>Bacteria</taxon>
        <taxon>Bacillati</taxon>
        <taxon>Bacillota</taxon>
        <taxon>Clostridia</taxon>
        <taxon>Eubacteriales</taxon>
        <taxon>Feifaniaceae</taxon>
        <taxon>Feifania</taxon>
    </lineage>
</organism>
<keyword evidence="3 6" id="KW-0812">Transmembrane</keyword>
<reference evidence="7" key="1">
    <citation type="submission" date="2020-08" db="EMBL/GenBank/DDBJ databases">
        <title>Genome public.</title>
        <authorList>
            <person name="Liu C."/>
            <person name="Sun Q."/>
        </authorList>
    </citation>
    <scope>NUCLEOTIDE SEQUENCE</scope>
    <source>
        <strain evidence="7">BX7</strain>
    </source>
</reference>
<comment type="caution">
    <text evidence="7">The sequence shown here is derived from an EMBL/GenBank/DDBJ whole genome shotgun (WGS) entry which is preliminary data.</text>
</comment>
<dbReference type="AlphaFoldDB" id="A0A926DBM3"/>
<dbReference type="InterPro" id="IPR051598">
    <property type="entry name" value="TSUP/Inactive_protease-like"/>
</dbReference>
<comment type="subcellular location">
    <subcellularLocation>
        <location evidence="6">Cell membrane</location>
        <topology evidence="6">Multi-pass membrane protein</topology>
    </subcellularLocation>
    <subcellularLocation>
        <location evidence="1">Membrane</location>
        <topology evidence="1">Multi-pass membrane protein</topology>
    </subcellularLocation>
</comment>
<keyword evidence="6" id="KW-1003">Cell membrane</keyword>
<accession>A0A926DBM3</accession>
<evidence type="ECO:0000256" key="5">
    <source>
        <dbReference type="ARBA" id="ARBA00023136"/>
    </source>
</evidence>
<evidence type="ECO:0000256" key="2">
    <source>
        <dbReference type="ARBA" id="ARBA00009142"/>
    </source>
</evidence>
<feature type="transmembrane region" description="Helical" evidence="6">
    <location>
        <begin position="86"/>
        <end position="104"/>
    </location>
</feature>
<comment type="similarity">
    <text evidence="2 6">Belongs to the 4-toluene sulfonate uptake permease (TSUP) (TC 2.A.102) family.</text>
</comment>
<feature type="transmembrane region" description="Helical" evidence="6">
    <location>
        <begin position="57"/>
        <end position="80"/>
    </location>
</feature>
<dbReference type="GO" id="GO:0005886">
    <property type="term" value="C:plasma membrane"/>
    <property type="evidence" value="ECO:0007669"/>
    <property type="project" value="UniProtKB-SubCell"/>
</dbReference>
<dbReference type="Proteomes" id="UP000620366">
    <property type="component" value="Unassembled WGS sequence"/>
</dbReference>
<keyword evidence="5 6" id="KW-0472">Membrane</keyword>
<dbReference type="Pfam" id="PF01925">
    <property type="entry name" value="TauE"/>
    <property type="match status" value="1"/>
</dbReference>
<dbReference type="RefSeq" id="WP_249299747.1">
    <property type="nucleotide sequence ID" value="NZ_JACRSP010000002.1"/>
</dbReference>
<dbReference type="PANTHER" id="PTHR43701">
    <property type="entry name" value="MEMBRANE TRANSPORTER PROTEIN MJ0441-RELATED"/>
    <property type="match status" value="1"/>
</dbReference>
<evidence type="ECO:0000256" key="4">
    <source>
        <dbReference type="ARBA" id="ARBA00022989"/>
    </source>
</evidence>
<evidence type="ECO:0000313" key="8">
    <source>
        <dbReference type="Proteomes" id="UP000620366"/>
    </source>
</evidence>
<evidence type="ECO:0000256" key="1">
    <source>
        <dbReference type="ARBA" id="ARBA00004141"/>
    </source>
</evidence>
<dbReference type="InterPro" id="IPR002781">
    <property type="entry name" value="TM_pro_TauE-like"/>
</dbReference>
<dbReference type="PANTHER" id="PTHR43701:SF2">
    <property type="entry name" value="MEMBRANE TRANSPORTER PROTEIN YJNA-RELATED"/>
    <property type="match status" value="1"/>
</dbReference>
<name>A0A926DBM3_9FIRM</name>
<evidence type="ECO:0000256" key="3">
    <source>
        <dbReference type="ARBA" id="ARBA00022692"/>
    </source>
</evidence>
<proteinExistence type="inferred from homology"/>
<gene>
    <name evidence="7" type="ORF">H8695_04710</name>
</gene>
<keyword evidence="4 6" id="KW-1133">Transmembrane helix</keyword>
<dbReference type="EMBL" id="JACRSP010000002">
    <property type="protein sequence ID" value="MBC8535990.1"/>
    <property type="molecule type" value="Genomic_DNA"/>
</dbReference>
<keyword evidence="8" id="KW-1185">Reference proteome</keyword>
<protein>
    <recommendedName>
        <fullName evidence="6">Probable membrane transporter protein</fullName>
    </recommendedName>
</protein>
<feature type="transmembrane region" description="Helical" evidence="6">
    <location>
        <begin position="111"/>
        <end position="129"/>
    </location>
</feature>
<evidence type="ECO:0000256" key="6">
    <source>
        <dbReference type="RuleBase" id="RU363041"/>
    </source>
</evidence>
<evidence type="ECO:0000313" key="7">
    <source>
        <dbReference type="EMBL" id="MBC8535990.1"/>
    </source>
</evidence>